<protein>
    <recommendedName>
        <fullName evidence="7">RING-type domain-containing protein</fullName>
    </recommendedName>
</protein>
<sequence length="672" mass="69161">AALAAKEAELQQAQSLLTEMEGKYQASLSKRMAADEVSNGLQLQLAQTRGALADARRQQQAAEQEAARAAEAAAEADRAAAARVANANRLVSAVQFRATEAGNVLANRLDAVSDRLTRQLADRLGRGLASEAERVDRAITITQLKLQSWEGELLEVEAGLAGLGRTLEVLQAGAVRRRAEREREVHSAHGDACSLRARVDELSAALAGEVAARQQLAAGKAAVEAEHRAALQSAQAVADERVEAERQRLGARLEAVEAEVARLTRTHQRDLASAQLAHEHERKQLTRRIEELGEELRQMKEAPPPQPPSMSNALAVLHTQLNADLQAAKDQYDRSLALYKEQLEGTQSNVRSAWSTCMKLSSDLALVGRHLQRTGAPGPGGMQEGAGELPPALRGVADDGGGALLKELAAALRLGFTQVVEGVQNAVRRLQVAQQRNEEMEAKVAAVDPAAWNAVASELRRTVAQLVHVEDSLGPPCTCLMCLEVFKSPVTLIPCGHTFCRKCLAKANGLCSECGSDSAALMTIANAPLDAICAKFELKRSALAAIQRALQQAGGGGAAAVAAAVAAPAAAGGGGGGSGGGGGGGGSGTAAGSHGHNAYGGKAYGHGHVHGYGHGQGQSVSGTHGPSGHAYGGGQGHGGRPGSGLRPGSGQGNGGGESGGRAEGAGGTSSGV</sequence>
<name>A0AAD3DR35_9CHLO</name>
<evidence type="ECO:0000256" key="2">
    <source>
        <dbReference type="ARBA" id="ARBA00022771"/>
    </source>
</evidence>
<evidence type="ECO:0000313" key="9">
    <source>
        <dbReference type="Proteomes" id="UP001054857"/>
    </source>
</evidence>
<dbReference type="AlphaFoldDB" id="A0AAD3DR35"/>
<dbReference type="GO" id="GO:0006513">
    <property type="term" value="P:protein monoubiquitination"/>
    <property type="evidence" value="ECO:0007669"/>
    <property type="project" value="InterPro"/>
</dbReference>
<feature type="region of interest" description="Disordered" evidence="6">
    <location>
        <begin position="609"/>
        <end position="672"/>
    </location>
</feature>
<dbReference type="GO" id="GO:0006301">
    <property type="term" value="P:DNA damage tolerance"/>
    <property type="evidence" value="ECO:0007669"/>
    <property type="project" value="InterPro"/>
</dbReference>
<dbReference type="InterPro" id="IPR013083">
    <property type="entry name" value="Znf_RING/FYVE/PHD"/>
</dbReference>
<keyword evidence="1" id="KW-0479">Metal-binding</keyword>
<feature type="non-terminal residue" evidence="8">
    <location>
        <position position="1"/>
    </location>
</feature>
<keyword evidence="9" id="KW-1185">Reference proteome</keyword>
<dbReference type="GO" id="GO:0097505">
    <property type="term" value="C:Rad6-Rad18 complex"/>
    <property type="evidence" value="ECO:0007669"/>
    <property type="project" value="TreeGrafter"/>
</dbReference>
<evidence type="ECO:0000259" key="7">
    <source>
        <dbReference type="PROSITE" id="PS50089"/>
    </source>
</evidence>
<evidence type="ECO:0000256" key="5">
    <source>
        <dbReference type="SAM" id="Coils"/>
    </source>
</evidence>
<evidence type="ECO:0000256" key="4">
    <source>
        <dbReference type="PROSITE-ProRule" id="PRU00175"/>
    </source>
</evidence>
<dbReference type="Pfam" id="PF13445">
    <property type="entry name" value="zf-RING_UBOX"/>
    <property type="match status" value="1"/>
</dbReference>
<feature type="compositionally biased region" description="Gly residues" evidence="6">
    <location>
        <begin position="630"/>
        <end position="672"/>
    </location>
</feature>
<dbReference type="SUPFAM" id="SSF57850">
    <property type="entry name" value="RING/U-box"/>
    <property type="match status" value="1"/>
</dbReference>
<dbReference type="PROSITE" id="PS00518">
    <property type="entry name" value="ZF_RING_1"/>
    <property type="match status" value="1"/>
</dbReference>
<dbReference type="InterPro" id="IPR027370">
    <property type="entry name" value="Znf-RING_euk"/>
</dbReference>
<evidence type="ECO:0000313" key="8">
    <source>
        <dbReference type="EMBL" id="GFR45639.1"/>
    </source>
</evidence>
<keyword evidence="3" id="KW-0862">Zinc</keyword>
<dbReference type="Proteomes" id="UP001054857">
    <property type="component" value="Unassembled WGS sequence"/>
</dbReference>
<organism evidence="8 9">
    <name type="scientific">Astrephomene gubernaculifera</name>
    <dbReference type="NCBI Taxonomy" id="47775"/>
    <lineage>
        <taxon>Eukaryota</taxon>
        <taxon>Viridiplantae</taxon>
        <taxon>Chlorophyta</taxon>
        <taxon>core chlorophytes</taxon>
        <taxon>Chlorophyceae</taxon>
        <taxon>CS clade</taxon>
        <taxon>Chlamydomonadales</taxon>
        <taxon>Astrephomenaceae</taxon>
        <taxon>Astrephomene</taxon>
    </lineage>
</organism>
<dbReference type="EMBL" id="BMAR01000010">
    <property type="protein sequence ID" value="GFR45639.1"/>
    <property type="molecule type" value="Genomic_DNA"/>
</dbReference>
<dbReference type="GO" id="GO:0061630">
    <property type="term" value="F:ubiquitin protein ligase activity"/>
    <property type="evidence" value="ECO:0007669"/>
    <property type="project" value="InterPro"/>
</dbReference>
<dbReference type="GO" id="GO:0005634">
    <property type="term" value="C:nucleus"/>
    <property type="evidence" value="ECO:0007669"/>
    <property type="project" value="TreeGrafter"/>
</dbReference>
<keyword evidence="2 4" id="KW-0863">Zinc-finger</keyword>
<dbReference type="InterPro" id="IPR017907">
    <property type="entry name" value="Znf_RING_CS"/>
</dbReference>
<dbReference type="GO" id="GO:0008270">
    <property type="term" value="F:zinc ion binding"/>
    <property type="evidence" value="ECO:0007669"/>
    <property type="project" value="UniProtKB-KW"/>
</dbReference>
<evidence type="ECO:0000256" key="6">
    <source>
        <dbReference type="SAM" id="MobiDB-lite"/>
    </source>
</evidence>
<evidence type="ECO:0000256" key="3">
    <source>
        <dbReference type="ARBA" id="ARBA00022833"/>
    </source>
</evidence>
<keyword evidence="5" id="KW-0175">Coiled coil</keyword>
<gene>
    <name evidence="8" type="ORF">Agub_g7047</name>
</gene>
<feature type="domain" description="RING-type" evidence="7">
    <location>
        <begin position="479"/>
        <end position="514"/>
    </location>
</feature>
<dbReference type="PANTHER" id="PTHR14134">
    <property type="entry name" value="E3 UBIQUITIN-PROTEIN LIGASE RAD18"/>
    <property type="match status" value="1"/>
</dbReference>
<reference evidence="8 9" key="1">
    <citation type="journal article" date="2021" name="Sci. Rep.">
        <title>Genome sequencing of the multicellular alga Astrephomene provides insights into convergent evolution of germ-soma differentiation.</title>
        <authorList>
            <person name="Yamashita S."/>
            <person name="Yamamoto K."/>
            <person name="Matsuzaki R."/>
            <person name="Suzuki S."/>
            <person name="Yamaguchi H."/>
            <person name="Hirooka S."/>
            <person name="Minakuchi Y."/>
            <person name="Miyagishima S."/>
            <person name="Kawachi M."/>
            <person name="Toyoda A."/>
            <person name="Nozaki H."/>
        </authorList>
    </citation>
    <scope>NUCLEOTIDE SEQUENCE [LARGE SCALE GENOMIC DNA]</scope>
    <source>
        <strain evidence="8 9">NIES-4017</strain>
    </source>
</reference>
<accession>A0AAD3DR35</accession>
<dbReference type="Gene3D" id="3.30.40.10">
    <property type="entry name" value="Zinc/RING finger domain, C3HC4 (zinc finger)"/>
    <property type="match status" value="1"/>
</dbReference>
<dbReference type="PROSITE" id="PS50089">
    <property type="entry name" value="ZF_RING_2"/>
    <property type="match status" value="1"/>
</dbReference>
<evidence type="ECO:0000256" key="1">
    <source>
        <dbReference type="ARBA" id="ARBA00022723"/>
    </source>
</evidence>
<dbReference type="InterPro" id="IPR001841">
    <property type="entry name" value="Znf_RING"/>
</dbReference>
<proteinExistence type="predicted"/>
<dbReference type="SMART" id="SM00184">
    <property type="entry name" value="RING"/>
    <property type="match status" value="1"/>
</dbReference>
<dbReference type="InterPro" id="IPR039577">
    <property type="entry name" value="Rad18"/>
</dbReference>
<dbReference type="PANTHER" id="PTHR14134:SF2">
    <property type="entry name" value="E3 UBIQUITIN-PROTEIN LIGASE RAD18"/>
    <property type="match status" value="1"/>
</dbReference>
<feature type="coiled-coil region" evidence="5">
    <location>
        <begin position="239"/>
        <end position="342"/>
    </location>
</feature>
<comment type="caution">
    <text evidence="8">The sequence shown here is derived from an EMBL/GenBank/DDBJ whole genome shotgun (WGS) entry which is preliminary data.</text>
</comment>
<feature type="coiled-coil region" evidence="5">
    <location>
        <begin position="3"/>
        <end position="79"/>
    </location>
</feature>
<dbReference type="GO" id="GO:0003697">
    <property type="term" value="F:single-stranded DNA binding"/>
    <property type="evidence" value="ECO:0007669"/>
    <property type="project" value="InterPro"/>
</dbReference>
<feature type="compositionally biased region" description="Low complexity" evidence="6">
    <location>
        <begin position="617"/>
        <end position="629"/>
    </location>
</feature>